<accession>A0A3E2GZJ4</accession>
<dbReference type="Proteomes" id="UP000258309">
    <property type="component" value="Unassembled WGS sequence"/>
</dbReference>
<dbReference type="PROSITE" id="PS51819">
    <property type="entry name" value="VOC"/>
    <property type="match status" value="1"/>
</dbReference>
<gene>
    <name evidence="2" type="ORF">B7463_g9773</name>
</gene>
<feature type="non-terminal residue" evidence="2">
    <location>
        <position position="144"/>
    </location>
</feature>
<evidence type="ECO:0000259" key="1">
    <source>
        <dbReference type="PROSITE" id="PS51819"/>
    </source>
</evidence>
<dbReference type="AlphaFoldDB" id="A0A3E2GZJ4"/>
<keyword evidence="3" id="KW-1185">Reference proteome</keyword>
<evidence type="ECO:0000313" key="2">
    <source>
        <dbReference type="EMBL" id="RFU26565.1"/>
    </source>
</evidence>
<dbReference type="SUPFAM" id="SSF54593">
    <property type="entry name" value="Glyoxalase/Bleomycin resistance protein/Dihydroxybiphenyl dioxygenase"/>
    <property type="match status" value="1"/>
</dbReference>
<feature type="domain" description="VOC" evidence="1">
    <location>
        <begin position="18"/>
        <end position="142"/>
    </location>
</feature>
<proteinExistence type="predicted"/>
<dbReference type="STRING" id="5539.A0A3E2GZJ4"/>
<dbReference type="InterPro" id="IPR037523">
    <property type="entry name" value="VOC_core"/>
</dbReference>
<comment type="caution">
    <text evidence="2">The sequence shown here is derived from an EMBL/GenBank/DDBJ whole genome shotgun (WGS) entry which is preliminary data.</text>
</comment>
<feature type="non-terminal residue" evidence="2">
    <location>
        <position position="1"/>
    </location>
</feature>
<dbReference type="Pfam" id="PF00903">
    <property type="entry name" value="Glyoxalase"/>
    <property type="match status" value="1"/>
</dbReference>
<dbReference type="InterPro" id="IPR029068">
    <property type="entry name" value="Glyas_Bleomycin-R_OHBP_Dase"/>
</dbReference>
<dbReference type="PANTHER" id="PTHR33993">
    <property type="entry name" value="GLYOXALASE-RELATED"/>
    <property type="match status" value="1"/>
</dbReference>
<dbReference type="OrthoDB" id="447346at2759"/>
<dbReference type="PANTHER" id="PTHR33993:SF14">
    <property type="entry name" value="GB|AAF24581.1"/>
    <property type="match status" value="1"/>
</dbReference>
<dbReference type="InterPro" id="IPR004360">
    <property type="entry name" value="Glyas_Fos-R_dOase_dom"/>
</dbReference>
<protein>
    <recommendedName>
        <fullName evidence="1">VOC domain-containing protein</fullName>
    </recommendedName>
</protein>
<dbReference type="EMBL" id="NCSJ02000254">
    <property type="protein sequence ID" value="RFU26565.1"/>
    <property type="molecule type" value="Genomic_DNA"/>
</dbReference>
<name>A0A3E2GZJ4_SCYLI</name>
<sequence>MSSECTNPQQWTAPPEGSPCWIEIPSVDLEASKKFYASVFPAWKFNPEIKEHVPHRVLTFSFADKVGLSGGLVEFSPECKTAEQTNGIGDTIYYFVNSIEEAASRIKAAGGKSAGEKTPEGENGFYQYFKDVDGNRFGLYELKK</sequence>
<organism evidence="2 3">
    <name type="scientific">Scytalidium lignicola</name>
    <name type="common">Hyphomycete</name>
    <dbReference type="NCBI Taxonomy" id="5539"/>
    <lineage>
        <taxon>Eukaryota</taxon>
        <taxon>Fungi</taxon>
        <taxon>Dikarya</taxon>
        <taxon>Ascomycota</taxon>
        <taxon>Pezizomycotina</taxon>
        <taxon>Leotiomycetes</taxon>
        <taxon>Leotiomycetes incertae sedis</taxon>
        <taxon>Scytalidium</taxon>
    </lineage>
</organism>
<dbReference type="OMA" id="YRFFEDT"/>
<reference evidence="2 3" key="1">
    <citation type="submission" date="2018-05" db="EMBL/GenBank/DDBJ databases">
        <title>Draft genome sequence of Scytalidium lignicola DSM 105466, a ubiquitous saprotrophic fungus.</title>
        <authorList>
            <person name="Buettner E."/>
            <person name="Gebauer A.M."/>
            <person name="Hofrichter M."/>
            <person name="Liers C."/>
            <person name="Kellner H."/>
        </authorList>
    </citation>
    <scope>NUCLEOTIDE SEQUENCE [LARGE SCALE GENOMIC DNA]</scope>
    <source>
        <strain evidence="2 3">DSM 105466</strain>
    </source>
</reference>
<dbReference type="Gene3D" id="3.10.180.10">
    <property type="entry name" value="2,3-Dihydroxybiphenyl 1,2-Dioxygenase, domain 1"/>
    <property type="match status" value="1"/>
</dbReference>
<dbReference type="CDD" id="cd07247">
    <property type="entry name" value="SgaA_N_like"/>
    <property type="match status" value="1"/>
</dbReference>
<evidence type="ECO:0000313" key="3">
    <source>
        <dbReference type="Proteomes" id="UP000258309"/>
    </source>
</evidence>
<dbReference type="InterPro" id="IPR052164">
    <property type="entry name" value="Anthracycline_SecMetBiosynth"/>
</dbReference>